<evidence type="ECO:0000256" key="8">
    <source>
        <dbReference type="ARBA" id="ARBA00023136"/>
    </source>
</evidence>
<keyword evidence="8 9" id="KW-0472">Membrane</keyword>
<proteinExistence type="inferred from homology"/>
<name>A0ABW3T2K1_9CAUL</name>
<reference evidence="13" key="1">
    <citation type="journal article" date="2019" name="Int. J. Syst. Evol. Microbiol.">
        <title>The Global Catalogue of Microorganisms (GCM) 10K type strain sequencing project: providing services to taxonomists for standard genome sequencing and annotation.</title>
        <authorList>
            <consortium name="The Broad Institute Genomics Platform"/>
            <consortium name="The Broad Institute Genome Sequencing Center for Infectious Disease"/>
            <person name="Wu L."/>
            <person name="Ma J."/>
        </authorList>
    </citation>
    <scope>NUCLEOTIDE SEQUENCE [LARGE SCALE GENOMIC DNA]</scope>
    <source>
        <strain evidence="13">CCUG 55074</strain>
    </source>
</reference>
<keyword evidence="4 9" id="KW-0812">Transmembrane</keyword>
<dbReference type="PANTHER" id="PTHR33695">
    <property type="entry name" value="LIPOPROTEIN SIGNAL PEPTIDASE"/>
    <property type="match status" value="1"/>
</dbReference>
<evidence type="ECO:0000256" key="4">
    <source>
        <dbReference type="ARBA" id="ARBA00022692"/>
    </source>
</evidence>
<comment type="caution">
    <text evidence="9">Lacks conserved residue(s) required for the propagation of feature annotation.</text>
</comment>
<dbReference type="Pfam" id="PF01252">
    <property type="entry name" value="Peptidase_A8"/>
    <property type="match status" value="1"/>
</dbReference>
<evidence type="ECO:0000313" key="12">
    <source>
        <dbReference type="EMBL" id="MFD1190885.1"/>
    </source>
</evidence>
<comment type="catalytic activity">
    <reaction evidence="9 10">
        <text>Release of signal peptides from bacterial membrane prolipoproteins. Hydrolyzes -Xaa-Yaa-Zaa-|-(S,diacylglyceryl)Cys-, in which Xaa is hydrophobic (preferably Leu), and Yaa (Ala or Ser) and Zaa (Gly or Ala) have small, neutral side chains.</text>
        <dbReference type="EC" id="3.4.23.36"/>
    </reaction>
</comment>
<dbReference type="GO" id="GO:0004190">
    <property type="term" value="F:aspartic-type endopeptidase activity"/>
    <property type="evidence" value="ECO:0007669"/>
    <property type="project" value="UniProtKB-EC"/>
</dbReference>
<comment type="caution">
    <text evidence="12">The sequence shown here is derived from an EMBL/GenBank/DDBJ whole genome shotgun (WGS) entry which is preliminary data.</text>
</comment>
<comment type="similarity">
    <text evidence="1 9 11">Belongs to the peptidase A8 family.</text>
</comment>
<feature type="active site" evidence="9">
    <location>
        <position position="141"/>
    </location>
</feature>
<dbReference type="EMBL" id="JBHTLQ010000018">
    <property type="protein sequence ID" value="MFD1190885.1"/>
    <property type="molecule type" value="Genomic_DNA"/>
</dbReference>
<evidence type="ECO:0000256" key="9">
    <source>
        <dbReference type="HAMAP-Rule" id="MF_00161"/>
    </source>
</evidence>
<dbReference type="Proteomes" id="UP001597216">
    <property type="component" value="Unassembled WGS sequence"/>
</dbReference>
<gene>
    <name evidence="9 12" type="primary">lspA</name>
    <name evidence="12" type="ORF">ACFQ27_09870</name>
</gene>
<keyword evidence="13" id="KW-1185">Reference proteome</keyword>
<accession>A0ABW3T2K1</accession>
<feature type="transmembrane region" description="Helical" evidence="9">
    <location>
        <begin position="133"/>
        <end position="153"/>
    </location>
</feature>
<keyword evidence="5 9" id="KW-0064">Aspartyl protease</keyword>
<dbReference type="EC" id="3.4.23.36" evidence="9"/>
<evidence type="ECO:0000313" key="13">
    <source>
        <dbReference type="Proteomes" id="UP001597216"/>
    </source>
</evidence>
<feature type="transmembrane region" description="Helical" evidence="9">
    <location>
        <begin position="96"/>
        <end position="113"/>
    </location>
</feature>
<evidence type="ECO:0000256" key="3">
    <source>
        <dbReference type="ARBA" id="ARBA00022670"/>
    </source>
</evidence>
<comment type="subcellular location">
    <subcellularLocation>
        <location evidence="9">Cell membrane</location>
        <topology evidence="9">Multi-pass membrane protein</topology>
    </subcellularLocation>
</comment>
<evidence type="ECO:0000256" key="10">
    <source>
        <dbReference type="RuleBase" id="RU000594"/>
    </source>
</evidence>
<comment type="function">
    <text evidence="9 10">This protein specifically catalyzes the removal of signal peptides from prolipoproteins.</text>
</comment>
<dbReference type="PROSITE" id="PS00855">
    <property type="entry name" value="SPASE_II"/>
    <property type="match status" value="1"/>
</dbReference>
<organism evidence="12 13">
    <name type="scientific">Phenylobacterium conjunctum</name>
    <dbReference type="NCBI Taxonomy" id="1298959"/>
    <lineage>
        <taxon>Bacteria</taxon>
        <taxon>Pseudomonadati</taxon>
        <taxon>Pseudomonadota</taxon>
        <taxon>Alphaproteobacteria</taxon>
        <taxon>Caulobacterales</taxon>
        <taxon>Caulobacteraceae</taxon>
        <taxon>Phenylobacterium</taxon>
    </lineage>
</organism>
<keyword evidence="2 9" id="KW-1003">Cell membrane</keyword>
<keyword evidence="3 9" id="KW-0645">Protease</keyword>
<evidence type="ECO:0000256" key="5">
    <source>
        <dbReference type="ARBA" id="ARBA00022750"/>
    </source>
</evidence>
<protein>
    <recommendedName>
        <fullName evidence="9">Lipoprotein signal peptidase</fullName>
        <ecNumber evidence="9">3.4.23.36</ecNumber>
    </recommendedName>
    <alternativeName>
        <fullName evidence="9">Prolipoprotein signal peptidase</fullName>
    </alternativeName>
    <alternativeName>
        <fullName evidence="9">Signal peptidase II</fullName>
        <shortName evidence="9">SPase II</shortName>
    </alternativeName>
</protein>
<feature type="transmembrane region" description="Helical" evidence="9">
    <location>
        <begin position="69"/>
        <end position="89"/>
    </location>
</feature>
<keyword evidence="7 9" id="KW-1133">Transmembrane helix</keyword>
<evidence type="ECO:0000256" key="6">
    <source>
        <dbReference type="ARBA" id="ARBA00022801"/>
    </source>
</evidence>
<feature type="active site" evidence="9">
    <location>
        <position position="123"/>
    </location>
</feature>
<comment type="pathway">
    <text evidence="9">Protein modification; lipoprotein biosynthesis (signal peptide cleavage).</text>
</comment>
<evidence type="ECO:0000256" key="7">
    <source>
        <dbReference type="ARBA" id="ARBA00022989"/>
    </source>
</evidence>
<keyword evidence="6 9" id="KW-0378">Hydrolase</keyword>
<dbReference type="NCBIfam" id="TIGR00077">
    <property type="entry name" value="lspA"/>
    <property type="match status" value="1"/>
</dbReference>
<evidence type="ECO:0000256" key="11">
    <source>
        <dbReference type="RuleBase" id="RU004181"/>
    </source>
</evidence>
<sequence>MAESVSKLGKIAYGLAAGVIVLDQAVKAWILEGLNLPLRFSVPVAGPLRLTMVWNEGVSFGLLKANHDIVRWGLVAFSVVVAGLLIGWARKADRSWMGVGLGLVIGGAIGNAIDRARFGAVVDFIDVTKLGFFPWVFNIADSAITIGVICLLLDSARKDPSPEA</sequence>
<dbReference type="InterPro" id="IPR001872">
    <property type="entry name" value="Peptidase_A8"/>
</dbReference>
<dbReference type="PRINTS" id="PR00781">
    <property type="entry name" value="LIPOSIGPTASE"/>
</dbReference>
<dbReference type="PANTHER" id="PTHR33695:SF1">
    <property type="entry name" value="LIPOPROTEIN SIGNAL PEPTIDASE"/>
    <property type="match status" value="1"/>
</dbReference>
<dbReference type="HAMAP" id="MF_00161">
    <property type="entry name" value="LspA"/>
    <property type="match status" value="1"/>
</dbReference>
<evidence type="ECO:0000256" key="2">
    <source>
        <dbReference type="ARBA" id="ARBA00022475"/>
    </source>
</evidence>
<dbReference type="RefSeq" id="WP_377353470.1">
    <property type="nucleotide sequence ID" value="NZ_JBHTLQ010000018.1"/>
</dbReference>
<evidence type="ECO:0000256" key="1">
    <source>
        <dbReference type="ARBA" id="ARBA00006139"/>
    </source>
</evidence>